<dbReference type="PATRIC" id="fig|1396.535.peg.1799"/>
<dbReference type="Proteomes" id="UP000076482">
    <property type="component" value="Unassembled WGS sequence"/>
</dbReference>
<feature type="signal peptide" evidence="5">
    <location>
        <begin position="1"/>
        <end position="17"/>
    </location>
</feature>
<reference evidence="7 8" key="1">
    <citation type="submission" date="2015-09" db="EMBL/GenBank/DDBJ databases">
        <title>Bacillus cereus food isolates.</title>
        <authorList>
            <person name="Boekhorst J."/>
        </authorList>
    </citation>
    <scope>NUCLEOTIDE SEQUENCE [LARGE SCALE GENOMIC DNA]</scope>
    <source>
        <strain evidence="7 8">B4088</strain>
    </source>
</reference>
<dbReference type="EMBL" id="LJKE01000045">
    <property type="protein sequence ID" value="KZD65999.1"/>
    <property type="molecule type" value="Genomic_DNA"/>
</dbReference>
<evidence type="ECO:0000256" key="1">
    <source>
        <dbReference type="ARBA" id="ARBA00022722"/>
    </source>
</evidence>
<evidence type="ECO:0000313" key="8">
    <source>
        <dbReference type="Proteomes" id="UP000076482"/>
    </source>
</evidence>
<dbReference type="CDD" id="cd00175">
    <property type="entry name" value="SNc"/>
    <property type="match status" value="1"/>
</dbReference>
<keyword evidence="3" id="KW-0378">Hydrolase</keyword>
<accession>A0A164NYL0</accession>
<organism evidence="7 8">
    <name type="scientific">Bacillus cereus</name>
    <dbReference type="NCBI Taxonomy" id="1396"/>
    <lineage>
        <taxon>Bacteria</taxon>
        <taxon>Bacillati</taxon>
        <taxon>Bacillota</taxon>
        <taxon>Bacilli</taxon>
        <taxon>Bacillales</taxon>
        <taxon>Bacillaceae</taxon>
        <taxon>Bacillus</taxon>
        <taxon>Bacillus cereus group</taxon>
    </lineage>
</organism>
<feature type="compositionally biased region" description="Basic and acidic residues" evidence="4">
    <location>
        <begin position="327"/>
        <end position="340"/>
    </location>
</feature>
<gene>
    <name evidence="7" type="ORF">B4088_2756</name>
</gene>
<keyword evidence="2" id="KW-0255">Endonuclease</keyword>
<dbReference type="Gene3D" id="2.40.50.90">
    <property type="match status" value="1"/>
</dbReference>
<evidence type="ECO:0000256" key="3">
    <source>
        <dbReference type="ARBA" id="ARBA00022801"/>
    </source>
</evidence>
<dbReference type="Pfam" id="PF00565">
    <property type="entry name" value="SNase"/>
    <property type="match status" value="1"/>
</dbReference>
<name>A0A164NYL0_BACCE</name>
<evidence type="ECO:0000313" key="7">
    <source>
        <dbReference type="EMBL" id="KZD65999.1"/>
    </source>
</evidence>
<dbReference type="PANTHER" id="PTHR12302:SF3">
    <property type="entry name" value="SERINE_THREONINE-PROTEIN KINASE 31"/>
    <property type="match status" value="1"/>
</dbReference>
<evidence type="ECO:0000256" key="2">
    <source>
        <dbReference type="ARBA" id="ARBA00022759"/>
    </source>
</evidence>
<evidence type="ECO:0000259" key="6">
    <source>
        <dbReference type="PROSITE" id="PS50830"/>
    </source>
</evidence>
<feature type="compositionally biased region" description="Low complexity" evidence="4">
    <location>
        <begin position="259"/>
        <end position="281"/>
    </location>
</feature>
<sequence length="340" mass="37784">MMNRTIAYLLSALLVFGAVGCSSPKEETKETNKETTTQVSKQEEAKKPEEPKQEDKKAQESSTYEDVNVEQREQAAGKPEANVITHPELVNVSGRMIANEREKQNSNRMMKATVVANIDGDTIKVKLENGKTESVRFLLVDSPETKHPKMGVQPFGPEASAFIKQIAPVGKEIELEFDVSEREKYGRLLAYVWVDNQMLNRILIEKGLARVAYIYPPNTKYVDYLKGEQFVAQREKVGIWSVEDYATDKGFVASKVPKAAPKTAATQPAPVQTPATTQPASEPQPQPKTENKPSENQPTQKLNFASCKEAKAAGYSNITRESPAYSEKLDRDKDGLACDK</sequence>
<dbReference type="InterPro" id="IPR016071">
    <property type="entry name" value="Staphylococal_nuclease_OB-fold"/>
</dbReference>
<dbReference type="GO" id="GO:0016787">
    <property type="term" value="F:hydrolase activity"/>
    <property type="evidence" value="ECO:0007669"/>
    <property type="project" value="UniProtKB-KW"/>
</dbReference>
<feature type="region of interest" description="Disordered" evidence="4">
    <location>
        <begin position="23"/>
        <end position="83"/>
    </location>
</feature>
<dbReference type="AlphaFoldDB" id="A0A164NYL0"/>
<dbReference type="SMART" id="SM00894">
    <property type="entry name" value="Excalibur"/>
    <property type="match status" value="1"/>
</dbReference>
<dbReference type="Pfam" id="PF05901">
    <property type="entry name" value="Excalibur"/>
    <property type="match status" value="1"/>
</dbReference>
<dbReference type="PANTHER" id="PTHR12302">
    <property type="entry name" value="EBNA2 BINDING PROTEIN P100"/>
    <property type="match status" value="1"/>
</dbReference>
<keyword evidence="5" id="KW-0732">Signal</keyword>
<dbReference type="SMART" id="SM00318">
    <property type="entry name" value="SNc"/>
    <property type="match status" value="1"/>
</dbReference>
<dbReference type="PROSITE" id="PS50830">
    <property type="entry name" value="TNASE_3"/>
    <property type="match status" value="1"/>
</dbReference>
<dbReference type="GO" id="GO:0004519">
    <property type="term" value="F:endonuclease activity"/>
    <property type="evidence" value="ECO:0007669"/>
    <property type="project" value="UniProtKB-KW"/>
</dbReference>
<feature type="compositionally biased region" description="Basic and acidic residues" evidence="4">
    <location>
        <begin position="24"/>
        <end position="33"/>
    </location>
</feature>
<keyword evidence="1" id="KW-0540">Nuclease</keyword>
<evidence type="ECO:0000256" key="5">
    <source>
        <dbReference type="SAM" id="SignalP"/>
    </source>
</evidence>
<feature type="domain" description="TNase-like" evidence="6">
    <location>
        <begin position="108"/>
        <end position="242"/>
    </location>
</feature>
<dbReference type="InterPro" id="IPR008613">
    <property type="entry name" value="Excalibur_Ca-bd_domain"/>
</dbReference>
<protein>
    <submittedName>
        <fullName evidence="7">Phage-encoded chromosome degrading nuclease YokF</fullName>
    </submittedName>
</protein>
<feature type="compositionally biased region" description="Polar residues" evidence="4">
    <location>
        <begin position="294"/>
        <end position="303"/>
    </location>
</feature>
<dbReference type="PROSITE" id="PS51257">
    <property type="entry name" value="PROKAR_LIPOPROTEIN"/>
    <property type="match status" value="1"/>
</dbReference>
<feature type="region of interest" description="Disordered" evidence="4">
    <location>
        <begin position="259"/>
        <end position="340"/>
    </location>
</feature>
<feature type="chain" id="PRO_5038748151" evidence="5">
    <location>
        <begin position="18"/>
        <end position="340"/>
    </location>
</feature>
<evidence type="ECO:0000256" key="4">
    <source>
        <dbReference type="SAM" id="MobiDB-lite"/>
    </source>
</evidence>
<dbReference type="SUPFAM" id="SSF50199">
    <property type="entry name" value="Staphylococcal nuclease"/>
    <property type="match status" value="1"/>
</dbReference>
<dbReference type="RefSeq" id="WP_064774864.1">
    <property type="nucleotide sequence ID" value="NZ_LJKE01000045.1"/>
</dbReference>
<dbReference type="InterPro" id="IPR035437">
    <property type="entry name" value="SNase_OB-fold_sf"/>
</dbReference>
<comment type="caution">
    <text evidence="7">The sequence shown here is derived from an EMBL/GenBank/DDBJ whole genome shotgun (WGS) entry which is preliminary data.</text>
</comment>
<feature type="compositionally biased region" description="Basic and acidic residues" evidence="4">
    <location>
        <begin position="41"/>
        <end position="59"/>
    </location>
</feature>
<proteinExistence type="predicted"/>